<name>A0AAD7M0G5_QUISA</name>
<reference evidence="4" key="1">
    <citation type="journal article" date="2023" name="Science">
        <title>Elucidation of the pathway for biosynthesis of saponin adjuvants from the soapbark tree.</title>
        <authorList>
            <person name="Reed J."/>
            <person name="Orme A."/>
            <person name="El-Demerdash A."/>
            <person name="Owen C."/>
            <person name="Martin L.B.B."/>
            <person name="Misra R.C."/>
            <person name="Kikuchi S."/>
            <person name="Rejzek M."/>
            <person name="Martin A.C."/>
            <person name="Harkess A."/>
            <person name="Leebens-Mack J."/>
            <person name="Louveau T."/>
            <person name="Stephenson M.J."/>
            <person name="Osbourn A."/>
        </authorList>
    </citation>
    <scope>NUCLEOTIDE SEQUENCE</scope>
    <source>
        <strain evidence="4">S10</strain>
    </source>
</reference>
<dbReference type="PANTHER" id="PTHR48047:SF135">
    <property type="entry name" value="GLYCOSYLTRANSFERASE"/>
    <property type="match status" value="1"/>
</dbReference>
<dbReference type="EMBL" id="JARAOO010000005">
    <property type="protein sequence ID" value="KAJ7967488.1"/>
    <property type="molecule type" value="Genomic_DNA"/>
</dbReference>
<sequence length="305" mass="34637">MVAMTPFEATSLAISARGKCISLYEPHKKVSSDSEPFVIPNLPDEIKMTRMQLPDLPFSFYELEPAYADYYRKLLERKAWHIGRASLYNRDNAEEKEQRGNEISIDQNGCLKWLDSKKPGLIVYVCFGTLTNLSDSQLMEIALGLEALGQQFIWVVRESKNKEEWLPEEFEKRMEGRGLITRGWAPQLLILDHEAVRGIVTHRGWNSTLEGVSAGVPMVTWPVSSEQFYNEKLVTDVLKVGVSVGVQNCVRLKGDSIKREAIENAVTKIMVGDEAEEMRDRAKTFAKMVRQAVKREDPLTLISIL</sequence>
<evidence type="ECO:0000256" key="2">
    <source>
        <dbReference type="ARBA" id="ARBA00022676"/>
    </source>
</evidence>
<keyword evidence="2" id="KW-0328">Glycosyltransferase</keyword>
<dbReference type="SUPFAM" id="SSF53756">
    <property type="entry name" value="UDP-Glycosyltransferase/glycogen phosphorylase"/>
    <property type="match status" value="1"/>
</dbReference>
<evidence type="ECO:0000256" key="3">
    <source>
        <dbReference type="ARBA" id="ARBA00022679"/>
    </source>
</evidence>
<dbReference type="FunFam" id="3.40.50.2000:FF:000047">
    <property type="entry name" value="Glycosyltransferase"/>
    <property type="match status" value="1"/>
</dbReference>
<keyword evidence="3" id="KW-0808">Transferase</keyword>
<proteinExistence type="inferred from homology"/>
<organism evidence="4 5">
    <name type="scientific">Quillaja saponaria</name>
    <name type="common">Soap bark tree</name>
    <dbReference type="NCBI Taxonomy" id="32244"/>
    <lineage>
        <taxon>Eukaryota</taxon>
        <taxon>Viridiplantae</taxon>
        <taxon>Streptophyta</taxon>
        <taxon>Embryophyta</taxon>
        <taxon>Tracheophyta</taxon>
        <taxon>Spermatophyta</taxon>
        <taxon>Magnoliopsida</taxon>
        <taxon>eudicotyledons</taxon>
        <taxon>Gunneridae</taxon>
        <taxon>Pentapetalae</taxon>
        <taxon>rosids</taxon>
        <taxon>fabids</taxon>
        <taxon>Fabales</taxon>
        <taxon>Quillajaceae</taxon>
        <taxon>Quillaja</taxon>
    </lineage>
</organism>
<dbReference type="Pfam" id="PF00201">
    <property type="entry name" value="UDPGT"/>
    <property type="match status" value="1"/>
</dbReference>
<dbReference type="Gene3D" id="3.40.50.2000">
    <property type="entry name" value="Glycogen Phosphorylase B"/>
    <property type="match status" value="2"/>
</dbReference>
<gene>
    <name evidence="4" type="ORF">O6P43_011745</name>
</gene>
<evidence type="ECO:0000313" key="4">
    <source>
        <dbReference type="EMBL" id="KAJ7967488.1"/>
    </source>
</evidence>
<comment type="caution">
    <text evidence="4">The sequence shown here is derived from an EMBL/GenBank/DDBJ whole genome shotgun (WGS) entry which is preliminary data.</text>
</comment>
<comment type="similarity">
    <text evidence="1">Belongs to the UDP-glycosyltransferase family.</text>
</comment>
<dbReference type="CDD" id="cd03784">
    <property type="entry name" value="GT1_Gtf-like"/>
    <property type="match status" value="1"/>
</dbReference>
<dbReference type="AlphaFoldDB" id="A0AAD7M0G5"/>
<evidence type="ECO:0000256" key="1">
    <source>
        <dbReference type="ARBA" id="ARBA00009995"/>
    </source>
</evidence>
<evidence type="ECO:0000313" key="5">
    <source>
        <dbReference type="Proteomes" id="UP001163823"/>
    </source>
</evidence>
<dbReference type="KEGG" id="qsa:O6P43_011745"/>
<dbReference type="PANTHER" id="PTHR48047">
    <property type="entry name" value="GLYCOSYLTRANSFERASE"/>
    <property type="match status" value="1"/>
</dbReference>
<keyword evidence="5" id="KW-1185">Reference proteome</keyword>
<dbReference type="InterPro" id="IPR002213">
    <property type="entry name" value="UDP_glucos_trans"/>
</dbReference>
<dbReference type="GO" id="GO:0035251">
    <property type="term" value="F:UDP-glucosyltransferase activity"/>
    <property type="evidence" value="ECO:0007669"/>
    <property type="project" value="TreeGrafter"/>
</dbReference>
<accession>A0AAD7M0G5</accession>
<protein>
    <submittedName>
        <fullName evidence="4">Glycosyltransferase</fullName>
    </submittedName>
</protein>
<dbReference type="Proteomes" id="UP001163823">
    <property type="component" value="Chromosome 5"/>
</dbReference>